<dbReference type="Gene3D" id="3.20.20.70">
    <property type="entry name" value="Aldolase class I"/>
    <property type="match status" value="1"/>
</dbReference>
<comment type="caution">
    <text evidence="3">The sequence shown here is derived from an EMBL/GenBank/DDBJ whole genome shotgun (WGS) entry which is preliminary data.</text>
</comment>
<name>A0A1G2THK5_9BACT</name>
<dbReference type="GO" id="GO:0016832">
    <property type="term" value="F:aldehyde-lyase activity"/>
    <property type="evidence" value="ECO:0007669"/>
    <property type="project" value="InterPro"/>
</dbReference>
<keyword evidence="2" id="KW-0862">Zinc</keyword>
<dbReference type="EMBL" id="MHVS01000004">
    <property type="protein sequence ID" value="OHA96767.1"/>
    <property type="molecule type" value="Genomic_DNA"/>
</dbReference>
<dbReference type="AlphaFoldDB" id="A0A1G2THK5"/>
<gene>
    <name evidence="3" type="ORF">A3D49_02915</name>
</gene>
<dbReference type="Pfam" id="PF01116">
    <property type="entry name" value="F_bP_aldolase"/>
    <property type="match status" value="1"/>
</dbReference>
<keyword evidence="2" id="KW-0479">Metal-binding</keyword>
<accession>A0A1G2THK5</accession>
<dbReference type="Proteomes" id="UP000177279">
    <property type="component" value="Unassembled WGS sequence"/>
</dbReference>
<feature type="binding site" evidence="2">
    <location>
        <position position="80"/>
    </location>
    <ligand>
        <name>Zn(2+)</name>
        <dbReference type="ChEBI" id="CHEBI:29105"/>
        <label>1</label>
        <note>catalytic</note>
    </ligand>
</feature>
<feature type="binding site" evidence="2">
    <location>
        <position position="130"/>
    </location>
    <ligand>
        <name>Zn(2+)</name>
        <dbReference type="ChEBI" id="CHEBI:29105"/>
        <label>2</label>
    </ligand>
</feature>
<feature type="binding site" evidence="2">
    <location>
        <position position="205"/>
    </location>
    <ligand>
        <name>Zn(2+)</name>
        <dbReference type="ChEBI" id="CHEBI:29105"/>
        <label>1</label>
        <note>catalytic</note>
    </ligand>
</feature>
<evidence type="ECO:0008006" key="5">
    <source>
        <dbReference type="Google" id="ProtNLM"/>
    </source>
</evidence>
<protein>
    <recommendedName>
        <fullName evidence="5">Tagatose-bisphosphate aldolase</fullName>
    </recommendedName>
</protein>
<feature type="active site" description="Proton donor" evidence="1">
    <location>
        <position position="79"/>
    </location>
</feature>
<dbReference type="InterPro" id="IPR000771">
    <property type="entry name" value="FBA_II"/>
</dbReference>
<reference evidence="3 4" key="1">
    <citation type="journal article" date="2016" name="Nat. Commun.">
        <title>Thousands of microbial genomes shed light on interconnected biogeochemical processes in an aquifer system.</title>
        <authorList>
            <person name="Anantharaman K."/>
            <person name="Brown C.T."/>
            <person name="Hug L.A."/>
            <person name="Sharon I."/>
            <person name="Castelle C.J."/>
            <person name="Probst A.J."/>
            <person name="Thomas B.C."/>
            <person name="Singh A."/>
            <person name="Wilkins M.J."/>
            <person name="Karaoz U."/>
            <person name="Brodie E.L."/>
            <person name="Williams K.H."/>
            <person name="Hubbard S.S."/>
            <person name="Banfield J.F."/>
        </authorList>
    </citation>
    <scope>NUCLEOTIDE SEQUENCE [LARGE SCALE GENOMIC DNA]</scope>
</reference>
<evidence type="ECO:0000256" key="2">
    <source>
        <dbReference type="PIRSR" id="PIRSR001359-3"/>
    </source>
</evidence>
<feature type="binding site" evidence="2">
    <location>
        <position position="176"/>
    </location>
    <ligand>
        <name>Zn(2+)</name>
        <dbReference type="ChEBI" id="CHEBI:29105"/>
        <label>1</label>
        <note>catalytic</note>
    </ligand>
</feature>
<evidence type="ECO:0000313" key="4">
    <source>
        <dbReference type="Proteomes" id="UP000177279"/>
    </source>
</evidence>
<sequence length="276" mass="29708">MKSLQECITEAEKKGVAIGHFNISDSEGFKAVAEAAKQLLVPVIIGVSEGEREFIGLKEVAALVQVARESGMEIFLNADHHYSVEKAKQAIDAGVDSVIIDAADKTLEENIAVTQEIVQYAGGRALVEGEVGFIGKSSKILEEVPEGISKTSPDEAELFVKSTGIDLLAPAVGNVHGIIKTGEPKLDIELIRAIREKVRVPLVLHGASGNSDEDLKAAIKAGVSIIHINTELRLAYKEGIEEGIKSGEVAPYKFMKEAVENMKEVVVKKLKLFNNL</sequence>
<comment type="cofactor">
    <cofactor evidence="2">
        <name>Zn(2+)</name>
        <dbReference type="ChEBI" id="CHEBI:29105"/>
    </cofactor>
    <text evidence="2">Binds 2 Zn(2+) ions per subunit. One is catalytic and the other provides a structural contribution.</text>
</comment>
<dbReference type="GO" id="GO:0005975">
    <property type="term" value="P:carbohydrate metabolic process"/>
    <property type="evidence" value="ECO:0007669"/>
    <property type="project" value="InterPro"/>
</dbReference>
<dbReference type="PANTHER" id="PTHR30304">
    <property type="entry name" value="D-TAGATOSE-1,6-BISPHOSPHATE ALDOLASE"/>
    <property type="match status" value="1"/>
</dbReference>
<dbReference type="InterPro" id="IPR013785">
    <property type="entry name" value="Aldolase_TIM"/>
</dbReference>
<dbReference type="PIRSF" id="PIRSF001359">
    <property type="entry name" value="F_bP_aldolase_II"/>
    <property type="match status" value="1"/>
</dbReference>
<dbReference type="InterPro" id="IPR050246">
    <property type="entry name" value="Class_II_FBP_aldolase"/>
</dbReference>
<dbReference type="PANTHER" id="PTHR30304:SF0">
    <property type="entry name" value="D-TAGATOSE-1,6-BISPHOSPHATE ALDOLASE SUBUNIT GATY-RELATED"/>
    <property type="match status" value="1"/>
</dbReference>
<evidence type="ECO:0000313" key="3">
    <source>
        <dbReference type="EMBL" id="OHA96767.1"/>
    </source>
</evidence>
<dbReference type="GO" id="GO:0008270">
    <property type="term" value="F:zinc ion binding"/>
    <property type="evidence" value="ECO:0007669"/>
    <property type="project" value="InterPro"/>
</dbReference>
<proteinExistence type="predicted"/>
<dbReference type="NCBIfam" id="TIGR00167">
    <property type="entry name" value="cbbA"/>
    <property type="match status" value="1"/>
</dbReference>
<organism evidence="3 4">
    <name type="scientific">Candidatus Zambryskibacteria bacterium RIFCSPHIGHO2_02_FULL_43_37</name>
    <dbReference type="NCBI Taxonomy" id="1802749"/>
    <lineage>
        <taxon>Bacteria</taxon>
        <taxon>Candidatus Zambryskiibacteriota</taxon>
    </lineage>
</organism>
<dbReference type="SUPFAM" id="SSF51569">
    <property type="entry name" value="Aldolase"/>
    <property type="match status" value="1"/>
</dbReference>
<feature type="binding site" evidence="2">
    <location>
        <position position="101"/>
    </location>
    <ligand>
        <name>Zn(2+)</name>
        <dbReference type="ChEBI" id="CHEBI:29105"/>
        <label>2</label>
    </ligand>
</feature>
<evidence type="ECO:0000256" key="1">
    <source>
        <dbReference type="PIRSR" id="PIRSR001359-1"/>
    </source>
</evidence>